<dbReference type="InterPro" id="IPR041075">
    <property type="entry name" value="NOD1/2_WH"/>
</dbReference>
<evidence type="ECO:0000256" key="2">
    <source>
        <dbReference type="ARBA" id="ARBA00022490"/>
    </source>
</evidence>
<keyword evidence="3" id="KW-0433">Leucine-rich repeat</keyword>
<evidence type="ECO:0000313" key="9">
    <source>
        <dbReference type="Proteomes" id="UP000314982"/>
    </source>
</evidence>
<name>A0A4W5K4K3_9TELE</name>
<dbReference type="PANTHER" id="PTHR24106">
    <property type="entry name" value="NACHT, LRR AND CARD DOMAINS-CONTAINING"/>
    <property type="match status" value="1"/>
</dbReference>
<keyword evidence="5" id="KW-0547">Nucleotide-binding</keyword>
<dbReference type="Proteomes" id="UP000314982">
    <property type="component" value="Unassembled WGS sequence"/>
</dbReference>
<dbReference type="Pfam" id="PF17779">
    <property type="entry name" value="WHD_NOD2"/>
    <property type="match status" value="1"/>
</dbReference>
<dbReference type="InterPro" id="IPR007111">
    <property type="entry name" value="NACHT_NTPase"/>
</dbReference>
<comment type="subcellular location">
    <subcellularLocation>
        <location evidence="1">Cytoplasm</location>
    </subcellularLocation>
</comment>
<dbReference type="InterPro" id="IPR013320">
    <property type="entry name" value="ConA-like_dom_sf"/>
</dbReference>
<organism evidence="8 9">
    <name type="scientific">Hucho hucho</name>
    <name type="common">huchen</name>
    <dbReference type="NCBI Taxonomy" id="62062"/>
    <lineage>
        <taxon>Eukaryota</taxon>
        <taxon>Metazoa</taxon>
        <taxon>Chordata</taxon>
        <taxon>Craniata</taxon>
        <taxon>Vertebrata</taxon>
        <taxon>Euteleostomi</taxon>
        <taxon>Actinopterygii</taxon>
        <taxon>Neopterygii</taxon>
        <taxon>Teleostei</taxon>
        <taxon>Protacanthopterygii</taxon>
        <taxon>Salmoniformes</taxon>
        <taxon>Salmonidae</taxon>
        <taxon>Salmoninae</taxon>
        <taxon>Hucho</taxon>
    </lineage>
</organism>
<dbReference type="Pfam" id="PF05729">
    <property type="entry name" value="NACHT"/>
    <property type="match status" value="1"/>
</dbReference>
<dbReference type="InterPro" id="IPR006574">
    <property type="entry name" value="PRY"/>
</dbReference>
<dbReference type="Ensembl" id="ENSHHUT00000012678.1">
    <property type="protein sequence ID" value="ENSHHUP00000012293.1"/>
    <property type="gene ID" value="ENSHHUG00000007506.1"/>
</dbReference>
<dbReference type="Pfam" id="PF17776">
    <property type="entry name" value="NLRC4_HD2"/>
    <property type="match status" value="1"/>
</dbReference>
<dbReference type="SUPFAM" id="SSF52047">
    <property type="entry name" value="RNI-like"/>
    <property type="match status" value="1"/>
</dbReference>
<dbReference type="STRING" id="62062.ENSHHUP00000012293"/>
<dbReference type="AlphaFoldDB" id="A0A4W5K4K3"/>
<evidence type="ECO:0000313" key="8">
    <source>
        <dbReference type="Ensembl" id="ENSHHUP00000012293.1"/>
    </source>
</evidence>
<dbReference type="Gene3D" id="3.40.50.300">
    <property type="entry name" value="P-loop containing nucleotide triphosphate hydrolases"/>
    <property type="match status" value="1"/>
</dbReference>
<evidence type="ECO:0000256" key="4">
    <source>
        <dbReference type="ARBA" id="ARBA00022737"/>
    </source>
</evidence>
<evidence type="ECO:0000256" key="6">
    <source>
        <dbReference type="ARBA" id="ARBA00022840"/>
    </source>
</evidence>
<evidence type="ECO:0000256" key="3">
    <source>
        <dbReference type="ARBA" id="ARBA00022614"/>
    </source>
</evidence>
<sequence length="767" mass="87444">MKLASVIKCQDIFKHDDEEEPIRCVVTKGVAGIGKTVAVQKFILDWADGKANQDLDLLFLISLRDLNVIKHRQCSLHGLLQVLCPELKDIDIKMYDVHKILFIFDGLDEIQLPLEFQKNVPISDVLVCYPGHYTYKPHHWKISDPLMASRIISGLKSTWSLYIMCHVPLFCWIAATVFQDILGQGSPKSRSLPTTLTELYIHYLENQTIVRFKKYDSTHEDGKENTLKQNKDVIFKLGQLAYQNLLIQNVHFTDQDLKDCDISVMDAAKCPGLCTEVVQLEHGLYPKKLYCFIHLSVQEFFAALYTFHEFENRRIDSVKALIKKKNGSTPNDFLDFLKGALDSALDSKNGHLDLFARFLIGISHDSSRDLLQGLLGETLSISSSDTPLTPFQCSRLALMFMSEKPEEFDFRNKQTSEEGFYRLAPALRSSILNSLFHRLNCCHMKPLLCATVASVLRSPNSCITVLDLGHNNLGDGGVRRLCDELWNANCKVETLNLSHNNVGEQGVKELCKVLIRPTLKLLTLDLSCNDFGDLGLESLAFALYERCTLQALRYVQQCQIRQWHIKALRSDPFQMKELDLSYNPIGDVELDFPFQLKRVRLCKRIPMYACELTLDPSTANGFLILSEGDKVTRQSKKQQYPITQDRFDNCNQVLCKEGLYEQHYLEVECLHNVNIGMAYKRIERKGTGDSVTLGCNANSWTLYASKYKGHAKHKEIIHRLQLPKIKAHVPYRVGVFLDWPAGRHIVLLHDQPIGHTDPSVCIPHHIH</sequence>
<dbReference type="GO" id="GO:0005524">
    <property type="term" value="F:ATP binding"/>
    <property type="evidence" value="ECO:0007669"/>
    <property type="project" value="UniProtKB-KW"/>
</dbReference>
<dbReference type="Gene3D" id="2.60.120.920">
    <property type="match status" value="1"/>
</dbReference>
<evidence type="ECO:0000256" key="5">
    <source>
        <dbReference type="ARBA" id="ARBA00022741"/>
    </source>
</evidence>
<reference evidence="8" key="2">
    <citation type="submission" date="2025-08" db="UniProtKB">
        <authorList>
            <consortium name="Ensembl"/>
        </authorList>
    </citation>
    <scope>IDENTIFICATION</scope>
</reference>
<dbReference type="InterPro" id="IPR001611">
    <property type="entry name" value="Leu-rich_rpt"/>
</dbReference>
<dbReference type="SMART" id="SM00368">
    <property type="entry name" value="LRR_RI"/>
    <property type="match status" value="3"/>
</dbReference>
<dbReference type="Gene3D" id="3.80.10.10">
    <property type="entry name" value="Ribonuclease Inhibitor"/>
    <property type="match status" value="1"/>
</dbReference>
<reference evidence="8" key="3">
    <citation type="submission" date="2025-09" db="UniProtKB">
        <authorList>
            <consortium name="Ensembl"/>
        </authorList>
    </citation>
    <scope>IDENTIFICATION</scope>
</reference>
<protein>
    <recommendedName>
        <fullName evidence="7">NACHT domain-containing protein</fullName>
    </recommendedName>
</protein>
<proteinExistence type="predicted"/>
<keyword evidence="9" id="KW-1185">Reference proteome</keyword>
<dbReference type="Pfam" id="PF13765">
    <property type="entry name" value="PRY"/>
    <property type="match status" value="1"/>
</dbReference>
<evidence type="ECO:0000259" key="7">
    <source>
        <dbReference type="PROSITE" id="PS50837"/>
    </source>
</evidence>
<dbReference type="InterPro" id="IPR027417">
    <property type="entry name" value="P-loop_NTPase"/>
</dbReference>
<accession>A0A4W5K4K3</accession>
<evidence type="ECO:0000256" key="1">
    <source>
        <dbReference type="ARBA" id="ARBA00004496"/>
    </source>
</evidence>
<keyword evidence="2" id="KW-0963">Cytoplasm</keyword>
<keyword evidence="4" id="KW-0677">Repeat</keyword>
<dbReference type="InterPro" id="IPR051261">
    <property type="entry name" value="NLR"/>
</dbReference>
<dbReference type="GO" id="GO:0005737">
    <property type="term" value="C:cytoplasm"/>
    <property type="evidence" value="ECO:0007669"/>
    <property type="project" value="UniProtKB-SubCell"/>
</dbReference>
<dbReference type="SMART" id="SM00589">
    <property type="entry name" value="PRY"/>
    <property type="match status" value="1"/>
</dbReference>
<reference evidence="9" key="1">
    <citation type="submission" date="2018-06" db="EMBL/GenBank/DDBJ databases">
        <title>Genome assembly of Danube salmon.</title>
        <authorList>
            <person name="Macqueen D.J."/>
            <person name="Gundappa M.K."/>
        </authorList>
    </citation>
    <scope>NUCLEOTIDE SEQUENCE [LARGE SCALE GENOMIC DNA]</scope>
</reference>
<dbReference type="PROSITE" id="PS50837">
    <property type="entry name" value="NACHT"/>
    <property type="match status" value="1"/>
</dbReference>
<dbReference type="InterPro" id="IPR032675">
    <property type="entry name" value="LRR_dom_sf"/>
</dbReference>
<dbReference type="GeneTree" id="ENSGT01150000286927"/>
<dbReference type="Pfam" id="PF13516">
    <property type="entry name" value="LRR_6"/>
    <property type="match status" value="4"/>
</dbReference>
<dbReference type="InterPro" id="IPR043136">
    <property type="entry name" value="B30.2/SPRY_sf"/>
</dbReference>
<dbReference type="InterPro" id="IPR041267">
    <property type="entry name" value="NLRP_HD2"/>
</dbReference>
<dbReference type="SUPFAM" id="SSF49899">
    <property type="entry name" value="Concanavalin A-like lectins/glucanases"/>
    <property type="match status" value="1"/>
</dbReference>
<feature type="domain" description="NACHT" evidence="7">
    <location>
        <begin position="23"/>
        <end position="110"/>
    </location>
</feature>
<keyword evidence="6" id="KW-0067">ATP-binding</keyword>